<accession>A0AA36HEV9</accession>
<organism evidence="1 2">
    <name type="scientific">Cylicocyclus nassatus</name>
    <name type="common">Nematode worm</name>
    <dbReference type="NCBI Taxonomy" id="53992"/>
    <lineage>
        <taxon>Eukaryota</taxon>
        <taxon>Metazoa</taxon>
        <taxon>Ecdysozoa</taxon>
        <taxon>Nematoda</taxon>
        <taxon>Chromadorea</taxon>
        <taxon>Rhabditida</taxon>
        <taxon>Rhabditina</taxon>
        <taxon>Rhabditomorpha</taxon>
        <taxon>Strongyloidea</taxon>
        <taxon>Strongylidae</taxon>
        <taxon>Cylicocyclus</taxon>
    </lineage>
</organism>
<evidence type="ECO:0000313" key="2">
    <source>
        <dbReference type="Proteomes" id="UP001176961"/>
    </source>
</evidence>
<evidence type="ECO:0008006" key="3">
    <source>
        <dbReference type="Google" id="ProtNLM"/>
    </source>
</evidence>
<dbReference type="GO" id="GO:0047756">
    <property type="term" value="F:chondroitin 4-sulfotransferase activity"/>
    <property type="evidence" value="ECO:0007669"/>
    <property type="project" value="InterPro"/>
</dbReference>
<dbReference type="PANTHER" id="PTHR22900:SF11">
    <property type="entry name" value="PROTEIN CBG01579"/>
    <property type="match status" value="1"/>
</dbReference>
<dbReference type="Pfam" id="PF03567">
    <property type="entry name" value="Sulfotransfer_2"/>
    <property type="match status" value="1"/>
</dbReference>
<dbReference type="InterPro" id="IPR005331">
    <property type="entry name" value="Sulfotransferase"/>
</dbReference>
<dbReference type="EMBL" id="CATQJL010000316">
    <property type="protein sequence ID" value="CAJ0608678.1"/>
    <property type="molecule type" value="Genomic_DNA"/>
</dbReference>
<keyword evidence="2" id="KW-1185">Reference proteome</keyword>
<dbReference type="InterPro" id="IPR007669">
    <property type="entry name" value="Chst-1-like"/>
</dbReference>
<gene>
    <name evidence="1" type="ORF">CYNAS_LOCUS20661</name>
</gene>
<proteinExistence type="predicted"/>
<name>A0AA36HEV9_CYLNA</name>
<reference evidence="1" key="1">
    <citation type="submission" date="2023-07" db="EMBL/GenBank/DDBJ databases">
        <authorList>
            <consortium name="CYATHOMIX"/>
        </authorList>
    </citation>
    <scope>NUCLEOTIDE SEQUENCE</scope>
    <source>
        <strain evidence="1">N/A</strain>
    </source>
</reference>
<dbReference type="GO" id="GO:0050650">
    <property type="term" value="P:chondroitin sulfate proteoglycan biosynthetic process"/>
    <property type="evidence" value="ECO:0007669"/>
    <property type="project" value="InterPro"/>
</dbReference>
<dbReference type="PANTHER" id="PTHR22900">
    <property type="entry name" value="PROTEIN CBG14245-RELATED"/>
    <property type="match status" value="1"/>
</dbReference>
<evidence type="ECO:0000313" key="1">
    <source>
        <dbReference type="EMBL" id="CAJ0608678.1"/>
    </source>
</evidence>
<dbReference type="GO" id="GO:1902884">
    <property type="term" value="P:positive regulation of response to oxidative stress"/>
    <property type="evidence" value="ECO:0007669"/>
    <property type="project" value="InterPro"/>
</dbReference>
<dbReference type="Proteomes" id="UP001176961">
    <property type="component" value="Unassembled WGS sequence"/>
</dbReference>
<comment type="caution">
    <text evidence="1">The sequence shown here is derived from an EMBL/GenBank/DDBJ whole genome shotgun (WGS) entry which is preliminary data.</text>
</comment>
<sequence length="294" mass="34439">MCATTFSIFFYGDRIGVENAEWRKANAAALNKSYTLPPFIRFREEYLVVDKYRLASCQIEKVMTTIKEAIFCFLTDSEKFLRHNRTISREHWSNRFCTEDRHLGKSLDTIIDKLGKDMTLFTVVRDPIERLISGFVDKCLRERYLFLSSCYGCPRNLRCFVDRLHFSLQNVARNKPGDYYVDRHFAPQTWYCDFKNHLGSYTIIKYESDNDGVVKIASQFNKLFEQSGISNFERGIIEEELLKGSTLHSTHGSKEVSLVRELILSDQEMLMKISEIYYHDFIIFGFPLPILQNT</sequence>
<dbReference type="AlphaFoldDB" id="A0AA36HEV9"/>
<protein>
    <recommendedName>
        <fullName evidence="3">Sulfotransferase</fullName>
    </recommendedName>
</protein>
<dbReference type="GO" id="GO:0016020">
    <property type="term" value="C:membrane"/>
    <property type="evidence" value="ECO:0007669"/>
    <property type="project" value="InterPro"/>
</dbReference>